<name>A6N1Z0_9CAUD</name>
<reference evidence="2 3" key="1">
    <citation type="submission" date="2007-04" db="EMBL/GenBank/DDBJ databases">
        <title>Isolation, characterization and complete nucleotide sequence of a novel temperate bacteriophage Min1, isolated from the nematode pathogen Microbacterium nematophilum.</title>
        <authorList>
            <person name="Akimkina T.V."/>
            <person name="Venien-Bryan C."/>
            <person name="Hodgkin J.A."/>
        </authorList>
    </citation>
    <scope>NUCLEOTIDE SEQUENCE [LARGE SCALE GENOMIC DNA]</scope>
</reference>
<dbReference type="GeneID" id="5309153"/>
<sequence>MTYTPEQVASLIAMLRSLPGFEHLPDTDLAVRAADALEAEHRRAEEAEAACETLEHECVEHHVRHAEWVERAEAERDRYLAAIKEALESLSENEDRDKVVIGIHSRALGETDTASWDIPIDLPADGDHS</sequence>
<dbReference type="EMBL" id="EF579802">
    <property type="protein sequence ID" value="ABR10462.1"/>
    <property type="molecule type" value="Genomic_DNA"/>
</dbReference>
<dbReference type="RefSeq" id="YP_001294792.1">
    <property type="nucleotide sequence ID" value="NC_009603.1"/>
</dbReference>
<evidence type="ECO:0000313" key="3">
    <source>
        <dbReference type="Proteomes" id="UP000001999"/>
    </source>
</evidence>
<keyword evidence="3" id="KW-1185">Reference proteome</keyword>
<organism evidence="2 3">
    <name type="scientific">Microbacterium phage Min1</name>
    <dbReference type="NCBI Taxonomy" id="446529"/>
    <lineage>
        <taxon>Viruses</taxon>
        <taxon>Duplodnaviria</taxon>
        <taxon>Heunggongvirae</taxon>
        <taxon>Uroviricota</taxon>
        <taxon>Caudoviricetes</taxon>
        <taxon>Minunavirus</taxon>
        <taxon>Minunavirus Min1</taxon>
    </lineage>
</organism>
<accession>A6N1Z0</accession>
<evidence type="ECO:0000313" key="2">
    <source>
        <dbReference type="EMBL" id="ABR10462.1"/>
    </source>
</evidence>
<evidence type="ECO:0000256" key="1">
    <source>
        <dbReference type="SAM" id="Coils"/>
    </source>
</evidence>
<protein>
    <submittedName>
        <fullName evidence="2">Uncharacterized protein</fullName>
    </submittedName>
</protein>
<keyword evidence="1" id="KW-0175">Coiled coil</keyword>
<proteinExistence type="predicted"/>
<dbReference type="Proteomes" id="UP000001999">
    <property type="component" value="Segment"/>
</dbReference>
<dbReference type="KEGG" id="vg:5309153"/>
<feature type="coiled-coil region" evidence="1">
    <location>
        <begin position="34"/>
        <end position="89"/>
    </location>
</feature>